<feature type="region of interest" description="Disordered" evidence="1">
    <location>
        <begin position="1"/>
        <end position="43"/>
    </location>
</feature>
<organism evidence="2 3">
    <name type="scientific">Araneus ventricosus</name>
    <name type="common">Orbweaver spider</name>
    <name type="synonym">Epeira ventricosa</name>
    <dbReference type="NCBI Taxonomy" id="182803"/>
    <lineage>
        <taxon>Eukaryota</taxon>
        <taxon>Metazoa</taxon>
        <taxon>Ecdysozoa</taxon>
        <taxon>Arthropoda</taxon>
        <taxon>Chelicerata</taxon>
        <taxon>Arachnida</taxon>
        <taxon>Araneae</taxon>
        <taxon>Araneomorphae</taxon>
        <taxon>Entelegynae</taxon>
        <taxon>Araneoidea</taxon>
        <taxon>Araneidae</taxon>
        <taxon>Araneus</taxon>
    </lineage>
</organism>
<sequence length="77" mass="8400">QHGGYFGMDLVTFEPQSDDKDDTRVASSPTHTSSNFGTKPEGGRLTLGIGFNEHQAHIQVGSSVKSGFESEALWFRN</sequence>
<reference evidence="2 3" key="1">
    <citation type="journal article" date="2019" name="Sci. Rep.">
        <title>Orb-weaving spider Araneus ventricosus genome elucidates the spidroin gene catalogue.</title>
        <authorList>
            <person name="Kono N."/>
            <person name="Nakamura H."/>
            <person name="Ohtoshi R."/>
            <person name="Moran D.A.P."/>
            <person name="Shinohara A."/>
            <person name="Yoshida Y."/>
            <person name="Fujiwara M."/>
            <person name="Mori M."/>
            <person name="Tomita M."/>
            <person name="Arakawa K."/>
        </authorList>
    </citation>
    <scope>NUCLEOTIDE SEQUENCE [LARGE SCALE GENOMIC DNA]</scope>
</reference>
<dbReference type="Proteomes" id="UP000499080">
    <property type="component" value="Unassembled WGS sequence"/>
</dbReference>
<dbReference type="AlphaFoldDB" id="A0A4Y2QAZ4"/>
<dbReference type="EMBL" id="BGPR01137794">
    <property type="protein sequence ID" value="GBN60749.1"/>
    <property type="molecule type" value="Genomic_DNA"/>
</dbReference>
<comment type="caution">
    <text evidence="2">The sequence shown here is derived from an EMBL/GenBank/DDBJ whole genome shotgun (WGS) entry which is preliminary data.</text>
</comment>
<feature type="compositionally biased region" description="Polar residues" evidence="1">
    <location>
        <begin position="25"/>
        <end position="37"/>
    </location>
</feature>
<evidence type="ECO:0000313" key="3">
    <source>
        <dbReference type="Proteomes" id="UP000499080"/>
    </source>
</evidence>
<evidence type="ECO:0000313" key="2">
    <source>
        <dbReference type="EMBL" id="GBN60749.1"/>
    </source>
</evidence>
<evidence type="ECO:0000256" key="1">
    <source>
        <dbReference type="SAM" id="MobiDB-lite"/>
    </source>
</evidence>
<feature type="non-terminal residue" evidence="2">
    <location>
        <position position="1"/>
    </location>
</feature>
<name>A0A4Y2QAZ4_ARAVE</name>
<keyword evidence="3" id="KW-1185">Reference proteome</keyword>
<protein>
    <submittedName>
        <fullName evidence="2">Uncharacterized protein</fullName>
    </submittedName>
</protein>
<accession>A0A4Y2QAZ4</accession>
<proteinExistence type="predicted"/>
<gene>
    <name evidence="2" type="ORF">AVEN_126411_1</name>
</gene>